<feature type="zinc finger region" description="C3H1-type" evidence="6">
    <location>
        <begin position="250"/>
        <end position="278"/>
    </location>
</feature>
<dbReference type="PANTHER" id="PTHR12547:SF156">
    <property type="entry name" value="ZINC FINGER CCCH DOMAIN-CONTAINING PROTEIN 12"/>
    <property type="match status" value="1"/>
</dbReference>
<feature type="domain" description="C3H1-type" evidence="8">
    <location>
        <begin position="86"/>
        <end position="113"/>
    </location>
</feature>
<evidence type="ECO:0000256" key="1">
    <source>
        <dbReference type="ARBA" id="ARBA00022723"/>
    </source>
</evidence>
<evidence type="ECO:0000313" key="10">
    <source>
        <dbReference type="Proteomes" id="UP001374584"/>
    </source>
</evidence>
<evidence type="ECO:0000256" key="3">
    <source>
        <dbReference type="ARBA" id="ARBA00022771"/>
    </source>
</evidence>
<feature type="zinc finger region" description="C3H1-type" evidence="6">
    <location>
        <begin position="86"/>
        <end position="113"/>
    </location>
</feature>
<organism evidence="9 10">
    <name type="scientific">Phaseolus coccineus</name>
    <name type="common">Scarlet runner bean</name>
    <name type="synonym">Phaseolus multiflorus</name>
    <dbReference type="NCBI Taxonomy" id="3886"/>
    <lineage>
        <taxon>Eukaryota</taxon>
        <taxon>Viridiplantae</taxon>
        <taxon>Streptophyta</taxon>
        <taxon>Embryophyta</taxon>
        <taxon>Tracheophyta</taxon>
        <taxon>Spermatophyta</taxon>
        <taxon>Magnoliopsida</taxon>
        <taxon>eudicotyledons</taxon>
        <taxon>Gunneridae</taxon>
        <taxon>Pentapetalae</taxon>
        <taxon>rosids</taxon>
        <taxon>fabids</taxon>
        <taxon>Fabales</taxon>
        <taxon>Fabaceae</taxon>
        <taxon>Papilionoideae</taxon>
        <taxon>50 kb inversion clade</taxon>
        <taxon>NPAAA clade</taxon>
        <taxon>indigoferoid/millettioid clade</taxon>
        <taxon>Phaseoleae</taxon>
        <taxon>Phaseolus</taxon>
    </lineage>
</organism>
<dbReference type="InterPro" id="IPR000571">
    <property type="entry name" value="Znf_CCCH"/>
</dbReference>
<feature type="compositionally biased region" description="Polar residues" evidence="7">
    <location>
        <begin position="39"/>
        <end position="58"/>
    </location>
</feature>
<dbReference type="SUPFAM" id="SSF90229">
    <property type="entry name" value="CCCH zinc finger"/>
    <property type="match status" value="3"/>
</dbReference>
<evidence type="ECO:0000259" key="8">
    <source>
        <dbReference type="PROSITE" id="PS50103"/>
    </source>
</evidence>
<protein>
    <recommendedName>
        <fullName evidence="8">C3H1-type domain-containing protein</fullName>
    </recommendedName>
</protein>
<dbReference type="PROSITE" id="PS50103">
    <property type="entry name" value="ZF_C3H1"/>
    <property type="match status" value="3"/>
</dbReference>
<dbReference type="GO" id="GO:0008270">
    <property type="term" value="F:zinc ion binding"/>
    <property type="evidence" value="ECO:0007669"/>
    <property type="project" value="UniProtKB-KW"/>
</dbReference>
<dbReference type="SMART" id="SM00356">
    <property type="entry name" value="ZnF_C3H1"/>
    <property type="match status" value="3"/>
</dbReference>
<dbReference type="FunFam" id="4.10.1000.10:FF:000016">
    <property type="entry name" value="Zinc finger CCCH domain-containing protein"/>
    <property type="match status" value="1"/>
</dbReference>
<evidence type="ECO:0000313" key="9">
    <source>
        <dbReference type="EMBL" id="KAK7346114.1"/>
    </source>
</evidence>
<sequence>MDYARDGNVVQIITGGGGGGESWSGDQADWATEDEYRFWNNNNNNGDAESTPSNSNYESRSEPPSKKSRNSQDGSSNRSKAIGKMFFKTKLCCKFRAGTCPYITNCNFAHSIEELRRPPPNWQEIVAAHEEEKAVMAEPREEFQIPTVGSSTFAGDTMQRSYKGRHCKKFYTEEGCPYGDSCTFLHDEQSKNRESVAISLGPGGYAGGGGGGSGSGSGGGGGSGNGGGGGGGGSGVANAAGNGANSKPSNWKTRICNKWEMTGYCPFGNKCHFAHGATELHRYGGGLMEGESRDGASVVGSDTSKGAASKASADNVVAAVTPVAHSDVYHIGVPSQRPSIVIQRPGQRTHQKWKGPDKISRIYGDWIDDIE</sequence>
<feature type="region of interest" description="Disordered" evidence="7">
    <location>
        <begin position="1"/>
        <end position="79"/>
    </location>
</feature>
<accession>A0AAN9QSH5</accession>
<dbReference type="InterPro" id="IPR045877">
    <property type="entry name" value="ZFP36-like"/>
</dbReference>
<evidence type="ECO:0000256" key="2">
    <source>
        <dbReference type="ARBA" id="ARBA00022737"/>
    </source>
</evidence>
<dbReference type="InterPro" id="IPR041367">
    <property type="entry name" value="Znf-CCCH_4"/>
</dbReference>
<evidence type="ECO:0000256" key="6">
    <source>
        <dbReference type="PROSITE-ProRule" id="PRU00723"/>
    </source>
</evidence>
<dbReference type="Pfam" id="PF00642">
    <property type="entry name" value="zf-CCCH"/>
    <property type="match status" value="2"/>
</dbReference>
<dbReference type="EMBL" id="JAYMYR010000008">
    <property type="protein sequence ID" value="KAK7346114.1"/>
    <property type="molecule type" value="Genomic_DNA"/>
</dbReference>
<dbReference type="Pfam" id="PF18044">
    <property type="entry name" value="zf-CCCH_4"/>
    <property type="match status" value="1"/>
</dbReference>
<gene>
    <name evidence="9" type="ORF">VNO80_20629</name>
</gene>
<dbReference type="InterPro" id="IPR036855">
    <property type="entry name" value="Znf_CCCH_sf"/>
</dbReference>
<dbReference type="FunFam" id="4.10.1000.10:FF:000001">
    <property type="entry name" value="zinc finger CCCH domain-containing protein 15-like"/>
    <property type="match status" value="1"/>
</dbReference>
<evidence type="ECO:0000256" key="7">
    <source>
        <dbReference type="SAM" id="MobiDB-lite"/>
    </source>
</evidence>
<dbReference type="GO" id="GO:0003677">
    <property type="term" value="F:DNA binding"/>
    <property type="evidence" value="ECO:0007669"/>
    <property type="project" value="UniProtKB-KW"/>
</dbReference>
<keyword evidence="1 6" id="KW-0479">Metal-binding</keyword>
<feature type="domain" description="C3H1-type" evidence="8">
    <location>
        <begin position="161"/>
        <end position="189"/>
    </location>
</feature>
<evidence type="ECO:0000256" key="4">
    <source>
        <dbReference type="ARBA" id="ARBA00022833"/>
    </source>
</evidence>
<evidence type="ECO:0000256" key="5">
    <source>
        <dbReference type="ARBA" id="ARBA00023125"/>
    </source>
</evidence>
<comment type="caution">
    <text evidence="9">The sequence shown here is derived from an EMBL/GenBank/DDBJ whole genome shotgun (WGS) entry which is preliminary data.</text>
</comment>
<keyword evidence="4 6" id="KW-0862">Zinc</keyword>
<dbReference type="Gene3D" id="4.10.1000.10">
    <property type="entry name" value="Zinc finger, CCCH-type"/>
    <property type="match status" value="3"/>
</dbReference>
<dbReference type="AlphaFoldDB" id="A0AAN9QSH5"/>
<keyword evidence="2" id="KW-0677">Repeat</keyword>
<dbReference type="GO" id="GO:0003729">
    <property type="term" value="F:mRNA binding"/>
    <property type="evidence" value="ECO:0007669"/>
    <property type="project" value="InterPro"/>
</dbReference>
<dbReference type="PANTHER" id="PTHR12547">
    <property type="entry name" value="CCCH ZINC FINGER/TIS11-RELATED"/>
    <property type="match status" value="1"/>
</dbReference>
<feature type="region of interest" description="Disordered" evidence="7">
    <location>
        <begin position="291"/>
        <end position="310"/>
    </location>
</feature>
<reference evidence="9 10" key="1">
    <citation type="submission" date="2024-01" db="EMBL/GenBank/DDBJ databases">
        <title>The genomes of 5 underutilized Papilionoideae crops provide insights into root nodulation and disease resistanc.</title>
        <authorList>
            <person name="Jiang F."/>
        </authorList>
    </citation>
    <scope>NUCLEOTIDE SEQUENCE [LARGE SCALE GENOMIC DNA]</scope>
    <source>
        <strain evidence="9">JINMINGXINNONG_FW02</strain>
        <tissue evidence="9">Leaves</tissue>
    </source>
</reference>
<dbReference type="FunFam" id="4.10.1000.10:FF:000045">
    <property type="entry name" value="Zinc finger, CCCH-type"/>
    <property type="match status" value="1"/>
</dbReference>
<feature type="zinc finger region" description="C3H1-type" evidence="6">
    <location>
        <begin position="161"/>
        <end position="189"/>
    </location>
</feature>
<dbReference type="GO" id="GO:0006355">
    <property type="term" value="P:regulation of DNA-templated transcription"/>
    <property type="evidence" value="ECO:0007669"/>
    <property type="project" value="UniProtKB-ARBA"/>
</dbReference>
<keyword evidence="10" id="KW-1185">Reference proteome</keyword>
<keyword evidence="3 6" id="KW-0863">Zinc-finger</keyword>
<dbReference type="Proteomes" id="UP001374584">
    <property type="component" value="Unassembled WGS sequence"/>
</dbReference>
<proteinExistence type="predicted"/>
<keyword evidence="5" id="KW-0238">DNA-binding</keyword>
<name>A0AAN9QSH5_PHACN</name>
<feature type="domain" description="C3H1-type" evidence="8">
    <location>
        <begin position="250"/>
        <end position="278"/>
    </location>
</feature>
<feature type="region of interest" description="Disordered" evidence="7">
    <location>
        <begin position="209"/>
        <end position="231"/>
    </location>
</feature>